<dbReference type="EMBL" id="CM009296">
    <property type="protein sequence ID" value="KAI9391616.1"/>
    <property type="molecule type" value="Genomic_DNA"/>
</dbReference>
<sequence length="106" mass="12337">MLKQRRLRLICSCGGKCRICSVIMLTQLCFLDYFSDALFYYGVSAYFASNSATENAKYFCLDRKVQIATRFKGQSRILFETSISTEKHIKHNAIHILKQYTNIIFM</sequence>
<dbReference type="Proteomes" id="UP000006729">
    <property type="component" value="Chromosome 7"/>
</dbReference>
<protein>
    <submittedName>
        <fullName evidence="1">Uncharacterized protein</fullName>
    </submittedName>
</protein>
<reference evidence="1 2" key="1">
    <citation type="journal article" date="2006" name="Science">
        <title>The genome of black cottonwood, Populus trichocarpa (Torr. &amp; Gray).</title>
        <authorList>
            <person name="Tuskan G.A."/>
            <person name="Difazio S."/>
            <person name="Jansson S."/>
            <person name="Bohlmann J."/>
            <person name="Grigoriev I."/>
            <person name="Hellsten U."/>
            <person name="Putnam N."/>
            <person name="Ralph S."/>
            <person name="Rombauts S."/>
            <person name="Salamov A."/>
            <person name="Schein J."/>
            <person name="Sterck L."/>
            <person name="Aerts A."/>
            <person name="Bhalerao R.R."/>
            <person name="Bhalerao R.P."/>
            <person name="Blaudez D."/>
            <person name="Boerjan W."/>
            <person name="Brun A."/>
            <person name="Brunner A."/>
            <person name="Busov V."/>
            <person name="Campbell M."/>
            <person name="Carlson J."/>
            <person name="Chalot M."/>
            <person name="Chapman J."/>
            <person name="Chen G.L."/>
            <person name="Cooper D."/>
            <person name="Coutinho P.M."/>
            <person name="Couturier J."/>
            <person name="Covert S."/>
            <person name="Cronk Q."/>
            <person name="Cunningham R."/>
            <person name="Davis J."/>
            <person name="Degroeve S."/>
            <person name="Dejardin A."/>
            <person name="Depamphilis C."/>
            <person name="Detter J."/>
            <person name="Dirks B."/>
            <person name="Dubchak I."/>
            <person name="Duplessis S."/>
            <person name="Ehlting J."/>
            <person name="Ellis B."/>
            <person name="Gendler K."/>
            <person name="Goodstein D."/>
            <person name="Gribskov M."/>
            <person name="Grimwood J."/>
            <person name="Groover A."/>
            <person name="Gunter L."/>
            <person name="Hamberger B."/>
            <person name="Heinze B."/>
            <person name="Helariutta Y."/>
            <person name="Henrissat B."/>
            <person name="Holligan D."/>
            <person name="Holt R."/>
            <person name="Huang W."/>
            <person name="Islam-Faridi N."/>
            <person name="Jones S."/>
            <person name="Jones-Rhoades M."/>
            <person name="Jorgensen R."/>
            <person name="Joshi C."/>
            <person name="Kangasjarvi J."/>
            <person name="Karlsson J."/>
            <person name="Kelleher C."/>
            <person name="Kirkpatrick R."/>
            <person name="Kirst M."/>
            <person name="Kohler A."/>
            <person name="Kalluri U."/>
            <person name="Larimer F."/>
            <person name="Leebens-Mack J."/>
            <person name="Leple J.C."/>
            <person name="Locascio P."/>
            <person name="Lou Y."/>
            <person name="Lucas S."/>
            <person name="Martin F."/>
            <person name="Montanini B."/>
            <person name="Napoli C."/>
            <person name="Nelson D.R."/>
            <person name="Nelson C."/>
            <person name="Nieminen K."/>
            <person name="Nilsson O."/>
            <person name="Pereda V."/>
            <person name="Peter G."/>
            <person name="Philippe R."/>
            <person name="Pilate G."/>
            <person name="Poliakov A."/>
            <person name="Razumovskaya J."/>
            <person name="Richardson P."/>
            <person name="Rinaldi C."/>
            <person name="Ritland K."/>
            <person name="Rouze P."/>
            <person name="Ryaboy D."/>
            <person name="Schmutz J."/>
            <person name="Schrader J."/>
            <person name="Segerman B."/>
            <person name="Shin H."/>
            <person name="Siddiqui A."/>
            <person name="Sterky F."/>
            <person name="Terry A."/>
            <person name="Tsai C.J."/>
            <person name="Uberbacher E."/>
            <person name="Unneberg P."/>
            <person name="Vahala J."/>
            <person name="Wall K."/>
            <person name="Wessler S."/>
            <person name="Yang G."/>
            <person name="Yin T."/>
            <person name="Douglas C."/>
            <person name="Marra M."/>
            <person name="Sandberg G."/>
            <person name="Van de Peer Y."/>
            <person name="Rokhsar D."/>
        </authorList>
    </citation>
    <scope>NUCLEOTIDE SEQUENCE [LARGE SCALE GENOMIC DNA]</scope>
    <source>
        <strain evidence="2">cv. Nisqually</strain>
    </source>
</reference>
<keyword evidence="2" id="KW-1185">Reference proteome</keyword>
<evidence type="ECO:0000313" key="2">
    <source>
        <dbReference type="Proteomes" id="UP000006729"/>
    </source>
</evidence>
<proteinExistence type="predicted"/>
<comment type="caution">
    <text evidence="1">The sequence shown here is derived from an EMBL/GenBank/DDBJ whole genome shotgun (WGS) entry which is preliminary data.</text>
</comment>
<evidence type="ECO:0000313" key="1">
    <source>
        <dbReference type="EMBL" id="KAI9391616.1"/>
    </source>
</evidence>
<name>A0ACC0SQW1_POPTR</name>
<accession>A0ACC0SQW1</accession>
<organism evidence="1 2">
    <name type="scientific">Populus trichocarpa</name>
    <name type="common">Western balsam poplar</name>
    <name type="synonym">Populus balsamifera subsp. trichocarpa</name>
    <dbReference type="NCBI Taxonomy" id="3694"/>
    <lineage>
        <taxon>Eukaryota</taxon>
        <taxon>Viridiplantae</taxon>
        <taxon>Streptophyta</taxon>
        <taxon>Embryophyta</taxon>
        <taxon>Tracheophyta</taxon>
        <taxon>Spermatophyta</taxon>
        <taxon>Magnoliopsida</taxon>
        <taxon>eudicotyledons</taxon>
        <taxon>Gunneridae</taxon>
        <taxon>Pentapetalae</taxon>
        <taxon>rosids</taxon>
        <taxon>fabids</taxon>
        <taxon>Malpighiales</taxon>
        <taxon>Salicaceae</taxon>
        <taxon>Saliceae</taxon>
        <taxon>Populus</taxon>
    </lineage>
</organism>
<gene>
    <name evidence="1" type="ORF">POPTR_007G113550v4</name>
</gene>